<proteinExistence type="predicted"/>
<keyword evidence="2" id="KW-1185">Reference proteome</keyword>
<dbReference type="PANTHER" id="PTHR43434">
    <property type="entry name" value="PHOSPHOGLYCOLATE PHOSPHATASE"/>
    <property type="match status" value="1"/>
</dbReference>
<dbReference type="RefSeq" id="WP_345918307.1">
    <property type="nucleotide sequence ID" value="NZ_JBDIVE010000001.1"/>
</dbReference>
<reference evidence="1 2" key="1">
    <citation type="journal article" date="2018" name="Int. J. Syst. Evol. Microbiol.">
        <title>Uliginosibacterium sediminicola sp. nov., isolated from freshwater sediment.</title>
        <authorList>
            <person name="Hwang W.M."/>
            <person name="Kim S.M."/>
            <person name="Kang K."/>
            <person name="Ahn T.Y."/>
        </authorList>
    </citation>
    <scope>NUCLEOTIDE SEQUENCE [LARGE SCALE GENOMIC DNA]</scope>
    <source>
        <strain evidence="1 2">M1-21</strain>
    </source>
</reference>
<protein>
    <submittedName>
        <fullName evidence="1">HAD hydrolase-like protein</fullName>
    </submittedName>
</protein>
<dbReference type="InterPro" id="IPR036412">
    <property type="entry name" value="HAD-like_sf"/>
</dbReference>
<dbReference type="EMBL" id="JBDIVE010000001">
    <property type="protein sequence ID" value="MEN3067542.1"/>
    <property type="molecule type" value="Genomic_DNA"/>
</dbReference>
<dbReference type="SFLD" id="SFLDS00003">
    <property type="entry name" value="Haloacid_Dehalogenase"/>
    <property type="match status" value="1"/>
</dbReference>
<dbReference type="SUPFAM" id="SSF56784">
    <property type="entry name" value="HAD-like"/>
    <property type="match status" value="1"/>
</dbReference>
<organism evidence="1 2">
    <name type="scientific">Uliginosibacterium sediminicola</name>
    <dbReference type="NCBI Taxonomy" id="2024550"/>
    <lineage>
        <taxon>Bacteria</taxon>
        <taxon>Pseudomonadati</taxon>
        <taxon>Pseudomonadota</taxon>
        <taxon>Betaproteobacteria</taxon>
        <taxon>Rhodocyclales</taxon>
        <taxon>Zoogloeaceae</taxon>
        <taxon>Uliginosibacterium</taxon>
    </lineage>
</organism>
<comment type="caution">
    <text evidence="1">The sequence shown here is derived from an EMBL/GenBank/DDBJ whole genome shotgun (WGS) entry which is preliminary data.</text>
</comment>
<dbReference type="InterPro" id="IPR023214">
    <property type="entry name" value="HAD_sf"/>
</dbReference>
<dbReference type="PANTHER" id="PTHR43434:SF20">
    <property type="entry name" value="5'-NUCLEOTIDASE"/>
    <property type="match status" value="1"/>
</dbReference>
<dbReference type="Pfam" id="PF13419">
    <property type="entry name" value="HAD_2"/>
    <property type="match status" value="1"/>
</dbReference>
<dbReference type="SFLD" id="SFLDG01129">
    <property type="entry name" value="C1.5:_HAD__Beta-PGM__Phosphata"/>
    <property type="match status" value="1"/>
</dbReference>
<evidence type="ECO:0000313" key="1">
    <source>
        <dbReference type="EMBL" id="MEN3067542.1"/>
    </source>
</evidence>
<dbReference type="InterPro" id="IPR041492">
    <property type="entry name" value="HAD_2"/>
</dbReference>
<sequence>MTCPYDFILFDLDGTLSDPIDGIGRSINYALEHFAYAPLDHAQQAICIGPPLYHSFARITGSTDEAHLTALIDKYRERYGSVGYAENQLYPGIAEALQALSAQGVPMAVCTSKRADFAERILDMFGIAEHFRFVDGGDIHLEKWQQIERLRARGIVTEASLMVGDRDVDMIAAQRNGLSAAGVLWGYGSRAELSAFAPEHLFSAASELVQLLAPLS</sequence>
<dbReference type="Gene3D" id="1.10.150.240">
    <property type="entry name" value="Putative phosphatase, domain 2"/>
    <property type="match status" value="1"/>
</dbReference>
<accession>A0ABU9YV69</accession>
<dbReference type="InterPro" id="IPR050155">
    <property type="entry name" value="HAD-like_hydrolase_sf"/>
</dbReference>
<gene>
    <name evidence="1" type="ORF">ABDB84_03560</name>
</gene>
<dbReference type="InterPro" id="IPR023198">
    <property type="entry name" value="PGP-like_dom2"/>
</dbReference>
<evidence type="ECO:0000313" key="2">
    <source>
        <dbReference type="Proteomes" id="UP001410394"/>
    </source>
</evidence>
<dbReference type="Proteomes" id="UP001410394">
    <property type="component" value="Unassembled WGS sequence"/>
</dbReference>
<name>A0ABU9YV69_9RHOO</name>
<dbReference type="Gene3D" id="3.40.50.1000">
    <property type="entry name" value="HAD superfamily/HAD-like"/>
    <property type="match status" value="1"/>
</dbReference>